<comment type="caution">
    <text evidence="2">The sequence shown here is derived from an EMBL/GenBank/DDBJ whole genome shotgun (WGS) entry which is preliminary data.</text>
</comment>
<evidence type="ECO:0000313" key="2">
    <source>
        <dbReference type="EMBL" id="OQP45869.1"/>
    </source>
</evidence>
<dbReference type="EMBL" id="LVXG01000027">
    <property type="protein sequence ID" value="OQP45869.1"/>
    <property type="molecule type" value="Genomic_DNA"/>
</dbReference>
<accession>A0A1V9EIA9</accession>
<dbReference type="GO" id="GO:0016209">
    <property type="term" value="F:antioxidant activity"/>
    <property type="evidence" value="ECO:0007669"/>
    <property type="project" value="InterPro"/>
</dbReference>
<dbReference type="Pfam" id="PF00578">
    <property type="entry name" value="AhpC-TSA"/>
    <property type="match status" value="1"/>
</dbReference>
<feature type="domain" description="Alkyl hydroperoxide reductase subunit C/ Thiol specific antioxidant" evidence="1">
    <location>
        <begin position="3"/>
        <end position="116"/>
    </location>
</feature>
<dbReference type="Gene3D" id="3.40.30.10">
    <property type="entry name" value="Glutaredoxin"/>
    <property type="match status" value="1"/>
</dbReference>
<reference evidence="3" key="1">
    <citation type="submission" date="2016-04" db="EMBL/GenBank/DDBJ databases">
        <authorList>
            <person name="Chen L."/>
            <person name="Zhuang W."/>
            <person name="Wang G."/>
        </authorList>
    </citation>
    <scope>NUCLEOTIDE SEQUENCE [LARGE SCALE GENOMIC DNA]</scope>
    <source>
        <strain evidence="3">17621</strain>
    </source>
</reference>
<gene>
    <name evidence="2" type="ORF">A4H97_32010</name>
</gene>
<sequence length="137" mass="16003">MVIPSFKLLLVDSINYFDTRDIAKGKPFVIFYYRSNCPYSRALMDEIIKNMASFKNYQFIIATRSPFNQMKSFYTHFKLNKYKNFIAGLDIENVVPEYYNVKGVPFTAIFDNDKKLVCSFTGRIDGKVILNSINPYK</sequence>
<dbReference type="AlphaFoldDB" id="A0A1V9EIA9"/>
<organism evidence="2 3">
    <name type="scientific">Niastella yeongjuensis</name>
    <dbReference type="NCBI Taxonomy" id="354355"/>
    <lineage>
        <taxon>Bacteria</taxon>
        <taxon>Pseudomonadati</taxon>
        <taxon>Bacteroidota</taxon>
        <taxon>Chitinophagia</taxon>
        <taxon>Chitinophagales</taxon>
        <taxon>Chitinophagaceae</taxon>
        <taxon>Niastella</taxon>
    </lineage>
</organism>
<evidence type="ECO:0000313" key="3">
    <source>
        <dbReference type="Proteomes" id="UP000192610"/>
    </source>
</evidence>
<dbReference type="InterPro" id="IPR000866">
    <property type="entry name" value="AhpC/TSA"/>
</dbReference>
<dbReference type="Proteomes" id="UP000192610">
    <property type="component" value="Unassembled WGS sequence"/>
</dbReference>
<name>A0A1V9EIA9_9BACT</name>
<dbReference type="InterPro" id="IPR036249">
    <property type="entry name" value="Thioredoxin-like_sf"/>
</dbReference>
<proteinExistence type="predicted"/>
<dbReference type="GO" id="GO:0016491">
    <property type="term" value="F:oxidoreductase activity"/>
    <property type="evidence" value="ECO:0007669"/>
    <property type="project" value="InterPro"/>
</dbReference>
<dbReference type="SUPFAM" id="SSF52833">
    <property type="entry name" value="Thioredoxin-like"/>
    <property type="match status" value="1"/>
</dbReference>
<evidence type="ECO:0000259" key="1">
    <source>
        <dbReference type="Pfam" id="PF00578"/>
    </source>
</evidence>
<dbReference type="STRING" id="354355.SAMN05660816_06485"/>
<protein>
    <recommendedName>
        <fullName evidence="1">Alkyl hydroperoxide reductase subunit C/ Thiol specific antioxidant domain-containing protein</fullName>
    </recommendedName>
</protein>
<keyword evidence="3" id="KW-1185">Reference proteome</keyword>